<evidence type="ECO:0000313" key="3">
    <source>
        <dbReference type="EMBL" id="PAV60017.1"/>
    </source>
</evidence>
<proteinExistence type="predicted"/>
<dbReference type="EMBL" id="LIAE01010490">
    <property type="protein sequence ID" value="PAV60017.1"/>
    <property type="molecule type" value="Genomic_DNA"/>
</dbReference>
<reference evidence="3 4" key="1">
    <citation type="journal article" date="2017" name="Curr. Biol.">
        <title>Genome architecture and evolution of a unichromosomal asexual nematode.</title>
        <authorList>
            <person name="Fradin H."/>
            <person name="Zegar C."/>
            <person name="Gutwein M."/>
            <person name="Lucas J."/>
            <person name="Kovtun M."/>
            <person name="Corcoran D."/>
            <person name="Baugh L.R."/>
            <person name="Kiontke K."/>
            <person name="Gunsalus K."/>
            <person name="Fitch D.H."/>
            <person name="Piano F."/>
        </authorList>
    </citation>
    <scope>NUCLEOTIDE SEQUENCE [LARGE SCALE GENOMIC DNA]</scope>
    <source>
        <strain evidence="3">PF1309</strain>
    </source>
</reference>
<name>A0A2A2JEE0_9BILA</name>
<accession>A0A2A2JEE0</accession>
<dbReference type="STRING" id="2018661.A0A2A2JEE0"/>
<evidence type="ECO:0000313" key="4">
    <source>
        <dbReference type="Proteomes" id="UP000218231"/>
    </source>
</evidence>
<feature type="compositionally biased region" description="Basic and acidic residues" evidence="1">
    <location>
        <begin position="465"/>
        <end position="474"/>
    </location>
</feature>
<keyword evidence="4" id="KW-1185">Reference proteome</keyword>
<feature type="domain" description="SEC7" evidence="2">
    <location>
        <begin position="387"/>
        <end position="626"/>
    </location>
</feature>
<dbReference type="SMART" id="SM00222">
    <property type="entry name" value="Sec7"/>
    <property type="match status" value="1"/>
</dbReference>
<dbReference type="OrthoDB" id="10002886at2759"/>
<sequence length="1754" mass="196331">MDAALNGLANSVKHQPTKEAVAQAKEALKNFSQKGDVPIAYVREKCLAAAELAFDNANEKSMHFAVEIVQALLRDSRFHSSAIENPQHNLPTQVLSTMTGITQWSTQLQRQALTLLVEMICSNELRASLQEFEETLELYIRVFGSSKEESVRISARASISQSISSYFENRYSAEEAQDNIAVYLDVTKLLDAFIAKLDGLSIANEHAIAYLEAVNSLLAAQPAHINSHTPFVNILWEKLCPLVIRMLGVPDKSPSVTATVQMSVDEPVGQGQASQFALSPAVISNPEGTRALYQVVEQLIRLMCPISSVNSMLEALLHKAFLFPKIEQRSEAVRVIKKILSDKLRIADLVTSCVRAGSLNLWRMFIVCLTECANPQCEIAIDAIRAVSAMLQGILDFSNSSNLLPEETEQWLRERFPELSDATAKGFTIRSDINECSPRVSKSRTETREESICSEVNEEKEDDDEMKRTLDKISSKFGMGGGMKEIREENGRRTTDEEENSSDSPSDTITAKQFVELLSEKMDTWKKMKSTLNVDEAILEFASSFYSEFSAAHSEVFKSEPKIQDNFLNTDALYLTAYAALSLALRGSSCVTWAKFRDSVLSSGCTVYASENWLKKVYDQTQQCNALSEQLTGKSPLTNVVRDYDGIDKRILTDVARLQSISRGFSEAKSVEEQLAARWLITSAWDCVVQIVSVFIGIKDRGRARDKVLEGVEHTIGAMHLLLRVALQLELGKRCGWIFENLVETSCSVEELRIWTSWARKDFLSIQLMLDNALVAVHAPECWKHLIRCSEYVWELEKHIYGSLCYEKPSRFAFLTKKKEEKQEDKVEEGVPPAERCVERVLGDGTLTQDHINKALCILIAKIDRFYTTCSRQLSLQSLKELCLYLVSASENRIFYCEQSQQPSLAPAVNILSRISETISNLPNRPLVHQMIVWPIVSKHFVLVSLAPTPDVSRCGVTALAESASSLLLAESPGLCFNQSLIAPFQSIVCSEVCTSETREQLLGALSDFVRTKSDRIGSGYKPLFGTMRAVRTCLDEDSTAHWTVLDLITTYLGINKCSILSWSFADCLQCIMHFLQKSGSCPASDPSKSDPSSSASLDDQLSSAALRLIPAVYAVLMTLYRTPHLPNPNLLHRYELRCSNIEEVESFVCDESIPPLSSVIDFNLFAYDVNQQNPQDLDVPLDVPRIAVPWNDKSPHEIASVELLLSLVEQLSGTLVTAPNSVQPPILASIHQLLTQITESELGAETTAFCISSLVLPYIQKWLRRLKYEDDTRNVKQAIGTCTEIVMQYIDQHKESESSTRLLFDMGRLAVECTGKSQEGISRVGAACLKHLFSNASDFSPAQWLVASRIIWMSCCVTLHPIRLLSSYFLPNCDDESGDVGTVCISTTAMPPIQQRIVAQQVFQIDCQKDDSYFMRDVDESESAELILTKDGHKIRYLSKQLFSLTNIFIFSVRFEEILSLLASHYLILQLIGTLLITEVTPKMKQVLADSRPLEVADKMDQSIRSSLCICLDASFQVAHDVHSRYGLLKLFSRLTQLKYANLYKQLVSSAAIKFQHLYEQATEHKLNDALKEMYCSLDRLIGELKGLEREIGQRKAVIAAREFKEINFEFILVEVDGVQMYRFTSEKEVNQHLEEYNKSRESLKPKIAGAKTTRRNPFTENSNRSEMNEDSGAAEGMSGTNGVDADSLRLFAYREIVTVPINAMLHYSNSSKEFQQKTISLLQSLLIASPDLVIRKLAVEAIQILSSANVEI</sequence>
<dbReference type="Proteomes" id="UP000218231">
    <property type="component" value="Unassembled WGS sequence"/>
</dbReference>
<protein>
    <recommendedName>
        <fullName evidence="2">SEC7 domain-containing protein</fullName>
    </recommendedName>
</protein>
<feature type="region of interest" description="Disordered" evidence="1">
    <location>
        <begin position="441"/>
        <end position="509"/>
    </location>
</feature>
<comment type="caution">
    <text evidence="3">The sequence shown here is derived from an EMBL/GenBank/DDBJ whole genome shotgun (WGS) entry which is preliminary data.</text>
</comment>
<feature type="compositionally biased region" description="Basic and acidic residues" evidence="1">
    <location>
        <begin position="484"/>
        <end position="495"/>
    </location>
</feature>
<dbReference type="InterPro" id="IPR015403">
    <property type="entry name" value="Mon2/Sec7/BIG1-like_HDS"/>
</dbReference>
<dbReference type="GO" id="GO:0005085">
    <property type="term" value="F:guanyl-nucleotide exchange factor activity"/>
    <property type="evidence" value="ECO:0007669"/>
    <property type="project" value="InterPro"/>
</dbReference>
<evidence type="ECO:0000256" key="1">
    <source>
        <dbReference type="SAM" id="MobiDB-lite"/>
    </source>
</evidence>
<feature type="compositionally biased region" description="Polar residues" evidence="1">
    <location>
        <begin position="1657"/>
        <end position="1667"/>
    </location>
</feature>
<gene>
    <name evidence="3" type="ORF">WR25_18060</name>
</gene>
<dbReference type="Pfam" id="PF09324">
    <property type="entry name" value="Sec7-like_HDS"/>
    <property type="match status" value="1"/>
</dbReference>
<organism evidence="3 4">
    <name type="scientific">Diploscapter pachys</name>
    <dbReference type="NCBI Taxonomy" id="2018661"/>
    <lineage>
        <taxon>Eukaryota</taxon>
        <taxon>Metazoa</taxon>
        <taxon>Ecdysozoa</taxon>
        <taxon>Nematoda</taxon>
        <taxon>Chromadorea</taxon>
        <taxon>Rhabditida</taxon>
        <taxon>Rhabditina</taxon>
        <taxon>Rhabditomorpha</taxon>
        <taxon>Rhabditoidea</taxon>
        <taxon>Rhabditidae</taxon>
        <taxon>Diploscapter</taxon>
    </lineage>
</organism>
<dbReference type="GO" id="GO:0032012">
    <property type="term" value="P:regulation of ARF protein signal transduction"/>
    <property type="evidence" value="ECO:0007669"/>
    <property type="project" value="InterPro"/>
</dbReference>
<dbReference type="InterPro" id="IPR016024">
    <property type="entry name" value="ARM-type_fold"/>
</dbReference>
<dbReference type="InterPro" id="IPR000904">
    <property type="entry name" value="Sec7_dom"/>
</dbReference>
<feature type="region of interest" description="Disordered" evidence="1">
    <location>
        <begin position="1649"/>
        <end position="1682"/>
    </location>
</feature>
<dbReference type="SUPFAM" id="SSF48371">
    <property type="entry name" value="ARM repeat"/>
    <property type="match status" value="1"/>
</dbReference>
<evidence type="ECO:0000259" key="2">
    <source>
        <dbReference type="SMART" id="SM00222"/>
    </source>
</evidence>